<reference evidence="5" key="2">
    <citation type="journal article" date="2019" name="Int. J. Syst. Evol. Microbiol.">
        <title>The Global Catalogue of Microorganisms (GCM) 10K type strain sequencing project: providing services to taxonomists for standard genome sequencing and annotation.</title>
        <authorList>
            <consortium name="The Broad Institute Genomics Platform"/>
            <consortium name="The Broad Institute Genome Sequencing Center for Infectious Disease"/>
            <person name="Wu L."/>
            <person name="Ma J."/>
        </authorList>
    </citation>
    <scope>NUCLEOTIDE SEQUENCE [LARGE SCALE GENOMIC DNA]</scope>
    <source>
        <strain evidence="5">CGMCC 1.15644</strain>
    </source>
</reference>
<feature type="transmembrane region" description="Helical" evidence="1">
    <location>
        <begin position="9"/>
        <end position="29"/>
    </location>
</feature>
<proteinExistence type="predicted"/>
<evidence type="ECO:0000313" key="5">
    <source>
        <dbReference type="Proteomes" id="UP000622648"/>
    </source>
</evidence>
<dbReference type="EMBL" id="BMJO01000010">
    <property type="protein sequence ID" value="GGE70122.1"/>
    <property type="molecule type" value="Genomic_DNA"/>
</dbReference>
<dbReference type="OrthoDB" id="1493774at2"/>
<evidence type="ECO:0008006" key="6">
    <source>
        <dbReference type="Google" id="ProtNLM"/>
    </source>
</evidence>
<keyword evidence="5" id="KW-1185">Reference proteome</keyword>
<organism evidence="3 4">
    <name type="scientific">Pedobacter psychrotolerans</name>
    <dbReference type="NCBI Taxonomy" id="1843235"/>
    <lineage>
        <taxon>Bacteria</taxon>
        <taxon>Pseudomonadati</taxon>
        <taxon>Bacteroidota</taxon>
        <taxon>Sphingobacteriia</taxon>
        <taxon>Sphingobacteriales</taxon>
        <taxon>Sphingobacteriaceae</taxon>
        <taxon>Pedobacter</taxon>
    </lineage>
</organism>
<evidence type="ECO:0000313" key="3">
    <source>
        <dbReference type="EMBL" id="TCO18699.1"/>
    </source>
</evidence>
<dbReference type="RefSeq" id="WP_132536206.1">
    <property type="nucleotide sequence ID" value="NZ_BMJO01000010.1"/>
</dbReference>
<evidence type="ECO:0000256" key="1">
    <source>
        <dbReference type="SAM" id="Phobius"/>
    </source>
</evidence>
<reference evidence="3 4" key="3">
    <citation type="submission" date="2019-03" db="EMBL/GenBank/DDBJ databases">
        <title>Genomic Encyclopedia of Type Strains, Phase IV (KMG-IV): sequencing the most valuable type-strain genomes for metagenomic binning, comparative biology and taxonomic classification.</title>
        <authorList>
            <person name="Goeker M."/>
        </authorList>
    </citation>
    <scope>NUCLEOTIDE SEQUENCE [LARGE SCALE GENOMIC DNA]</scope>
    <source>
        <strain evidence="3 4">DSM 103236</strain>
    </source>
</reference>
<dbReference type="EMBL" id="SLWO01000011">
    <property type="protein sequence ID" value="TCO18699.1"/>
    <property type="molecule type" value="Genomic_DNA"/>
</dbReference>
<dbReference type="Proteomes" id="UP000622648">
    <property type="component" value="Unassembled WGS sequence"/>
</dbReference>
<dbReference type="InterPro" id="IPR008620">
    <property type="entry name" value="FixH"/>
</dbReference>
<keyword evidence="1" id="KW-0812">Transmembrane</keyword>
<protein>
    <recommendedName>
        <fullName evidence="6">FixH protein</fullName>
    </recommendedName>
</protein>
<keyword evidence="1" id="KW-1133">Transmembrane helix</keyword>
<reference evidence="2" key="1">
    <citation type="journal article" date="2014" name="Int. J. Syst. Evol. Microbiol.">
        <title>Complete genome of a new Firmicutes species belonging to the dominant human colonic microbiota ('Ruminococcus bicirculans') reveals two chromosomes and a selective capacity to utilize plant glucans.</title>
        <authorList>
            <consortium name="NISC Comparative Sequencing Program"/>
            <person name="Wegmann U."/>
            <person name="Louis P."/>
            <person name="Goesmann A."/>
            <person name="Henrissat B."/>
            <person name="Duncan S.H."/>
            <person name="Flint H.J."/>
        </authorList>
    </citation>
    <scope>NUCLEOTIDE SEQUENCE</scope>
    <source>
        <strain evidence="2">CGMCC 1.15644</strain>
    </source>
</reference>
<keyword evidence="1" id="KW-0472">Membrane</keyword>
<accession>A0A4R2H1X6</accession>
<sequence length="144" mass="16638">MTMNWGTKILLGMGCFMLFIIAMVSYMFAKHDGDALVEDDYYEKGITYNTTYNAEQNMLNADAQPKIVIDQKQLVISLKDSASYRVVLMRPSNKAEDLKFEGKTIEPDHLILVSRTHLPKGMWFLNIQWRSNGKDYLYKTNLTL</sequence>
<evidence type="ECO:0000313" key="2">
    <source>
        <dbReference type="EMBL" id="GGE70122.1"/>
    </source>
</evidence>
<name>A0A4R2H1X6_9SPHI</name>
<dbReference type="Pfam" id="PF05751">
    <property type="entry name" value="FixH"/>
    <property type="match status" value="1"/>
</dbReference>
<comment type="caution">
    <text evidence="3">The sequence shown here is derived from an EMBL/GenBank/DDBJ whole genome shotgun (WGS) entry which is preliminary data.</text>
</comment>
<gene>
    <name evidence="3" type="ORF">EV200_11136</name>
    <name evidence="2" type="ORF">GCM10011413_40960</name>
</gene>
<reference evidence="2" key="4">
    <citation type="submission" date="2024-05" db="EMBL/GenBank/DDBJ databases">
        <authorList>
            <person name="Sun Q."/>
            <person name="Zhou Y."/>
        </authorList>
    </citation>
    <scope>NUCLEOTIDE SEQUENCE</scope>
    <source>
        <strain evidence="2">CGMCC 1.15644</strain>
    </source>
</reference>
<dbReference type="AlphaFoldDB" id="A0A4R2H1X6"/>
<evidence type="ECO:0000313" key="4">
    <source>
        <dbReference type="Proteomes" id="UP000295684"/>
    </source>
</evidence>
<dbReference type="Proteomes" id="UP000295684">
    <property type="component" value="Unassembled WGS sequence"/>
</dbReference>